<evidence type="ECO:0000313" key="1">
    <source>
        <dbReference type="EMBL" id="EAY11441.1"/>
    </source>
</evidence>
<proteinExistence type="predicted"/>
<dbReference type="RefSeq" id="XP_001323664.1">
    <property type="nucleotide sequence ID" value="XM_001323629.1"/>
</dbReference>
<reference evidence="1" key="1">
    <citation type="submission" date="2006-10" db="EMBL/GenBank/DDBJ databases">
        <authorList>
            <person name="Amadeo P."/>
            <person name="Zhao Q."/>
            <person name="Wortman J."/>
            <person name="Fraser-Liggett C."/>
            <person name="Carlton J."/>
        </authorList>
    </citation>
    <scope>NUCLEOTIDE SEQUENCE</scope>
    <source>
        <strain evidence="1">G3</strain>
    </source>
</reference>
<reference evidence="1" key="2">
    <citation type="journal article" date="2007" name="Science">
        <title>Draft genome sequence of the sexually transmitted pathogen Trichomonas vaginalis.</title>
        <authorList>
            <person name="Carlton J.M."/>
            <person name="Hirt R.P."/>
            <person name="Silva J.C."/>
            <person name="Delcher A.L."/>
            <person name="Schatz M."/>
            <person name="Zhao Q."/>
            <person name="Wortman J.R."/>
            <person name="Bidwell S.L."/>
            <person name="Alsmark U.C.M."/>
            <person name="Besteiro S."/>
            <person name="Sicheritz-Ponten T."/>
            <person name="Noel C.J."/>
            <person name="Dacks J.B."/>
            <person name="Foster P.G."/>
            <person name="Simillion C."/>
            <person name="Van de Peer Y."/>
            <person name="Miranda-Saavedra D."/>
            <person name="Barton G.J."/>
            <person name="Westrop G.D."/>
            <person name="Mueller S."/>
            <person name="Dessi D."/>
            <person name="Fiori P.L."/>
            <person name="Ren Q."/>
            <person name="Paulsen I."/>
            <person name="Zhang H."/>
            <person name="Bastida-Corcuera F.D."/>
            <person name="Simoes-Barbosa A."/>
            <person name="Brown M.T."/>
            <person name="Hayes R.D."/>
            <person name="Mukherjee M."/>
            <person name="Okumura C.Y."/>
            <person name="Schneider R."/>
            <person name="Smith A.J."/>
            <person name="Vanacova S."/>
            <person name="Villalvazo M."/>
            <person name="Haas B.J."/>
            <person name="Pertea M."/>
            <person name="Feldblyum T.V."/>
            <person name="Utterback T.R."/>
            <person name="Shu C.L."/>
            <person name="Osoegawa K."/>
            <person name="de Jong P.J."/>
            <person name="Hrdy I."/>
            <person name="Horvathova L."/>
            <person name="Zubacova Z."/>
            <person name="Dolezal P."/>
            <person name="Malik S.B."/>
            <person name="Logsdon J.M. Jr."/>
            <person name="Henze K."/>
            <person name="Gupta A."/>
            <person name="Wang C.C."/>
            <person name="Dunne R.L."/>
            <person name="Upcroft J.A."/>
            <person name="Upcroft P."/>
            <person name="White O."/>
            <person name="Salzberg S.L."/>
            <person name="Tang P."/>
            <person name="Chiu C.-H."/>
            <person name="Lee Y.-S."/>
            <person name="Embley T.M."/>
            <person name="Coombs G.H."/>
            <person name="Mottram J.C."/>
            <person name="Tachezy J."/>
            <person name="Fraser-Liggett C.M."/>
            <person name="Johnson P.J."/>
        </authorList>
    </citation>
    <scope>NUCLEOTIDE SEQUENCE [LARGE SCALE GENOMIC DNA]</scope>
    <source>
        <strain evidence="1">G3</strain>
    </source>
</reference>
<dbReference type="EMBL" id="DS113319">
    <property type="protein sequence ID" value="EAY11441.1"/>
    <property type="molecule type" value="Genomic_DNA"/>
</dbReference>
<gene>
    <name evidence="1" type="ORF">TVAG_418780</name>
</gene>
<name>A2E7E8_TRIV3</name>
<keyword evidence="2" id="KW-1185">Reference proteome</keyword>
<dbReference type="OrthoDB" id="10517423at2759"/>
<accession>A2E7E8</accession>
<sequence length="151" mass="17570">MSAKIPPARRFPKRLSQQELKEKTTYYMNENGADNHYKAQYYLEAAKLVVGMKDQKYFTLQPNVHHADYKDKAWNVVYQLIIKYLEENNMTLTIDSIKKECGNAGLPKEDTDFNNLDEYFGSLLDLAENIASKQFKECVAEWKAEDSKITE</sequence>
<dbReference type="VEuPathDB" id="TrichDB:TVAGG3_0832050"/>
<organism evidence="1 2">
    <name type="scientific">Trichomonas vaginalis (strain ATCC PRA-98 / G3)</name>
    <dbReference type="NCBI Taxonomy" id="412133"/>
    <lineage>
        <taxon>Eukaryota</taxon>
        <taxon>Metamonada</taxon>
        <taxon>Parabasalia</taxon>
        <taxon>Trichomonadida</taxon>
        <taxon>Trichomonadidae</taxon>
        <taxon>Trichomonas</taxon>
    </lineage>
</organism>
<dbReference type="VEuPathDB" id="TrichDB:TVAG_418780"/>
<evidence type="ECO:0008006" key="3">
    <source>
        <dbReference type="Google" id="ProtNLM"/>
    </source>
</evidence>
<dbReference type="AlphaFoldDB" id="A2E7E8"/>
<protein>
    <recommendedName>
        <fullName evidence="3">LisH domain-containing protein</fullName>
    </recommendedName>
</protein>
<dbReference type="InParanoid" id="A2E7E8"/>
<evidence type="ECO:0000313" key="2">
    <source>
        <dbReference type="Proteomes" id="UP000001542"/>
    </source>
</evidence>
<dbReference type="KEGG" id="tva:4769394"/>
<dbReference type="Proteomes" id="UP000001542">
    <property type="component" value="Unassembled WGS sequence"/>
</dbReference>